<dbReference type="GO" id="GO:0006261">
    <property type="term" value="P:DNA-templated DNA replication"/>
    <property type="evidence" value="ECO:0007669"/>
    <property type="project" value="InterPro"/>
</dbReference>
<proteinExistence type="inferred from homology"/>
<evidence type="ECO:0000313" key="9">
    <source>
        <dbReference type="EMBL" id="KIY62730.1"/>
    </source>
</evidence>
<comment type="similarity">
    <text evidence="2 6">Belongs to the GINS4/SLD5 family.</text>
</comment>
<comment type="function">
    <text evidence="6">The GINS complex plays an essential role in the initiation of DNA replication.</text>
</comment>
<dbReference type="InterPro" id="IPR021151">
    <property type="entry name" value="GINS_A"/>
</dbReference>
<dbReference type="PANTHER" id="PTHR21206:SF0">
    <property type="entry name" value="DNA REPLICATION COMPLEX GINS PROTEIN SLD5"/>
    <property type="match status" value="1"/>
</dbReference>
<feature type="domain" description="GINS subunit" evidence="7">
    <location>
        <begin position="51"/>
        <end position="131"/>
    </location>
</feature>
<protein>
    <recommendedName>
        <fullName evidence="3 6">DNA replication complex GINS protein SLD5</fullName>
    </recommendedName>
</protein>
<dbReference type="PIRSF" id="PIRSF007764">
    <property type="entry name" value="Sld5"/>
    <property type="match status" value="1"/>
</dbReference>
<accession>A0A0D7AXP1</accession>
<keyword evidence="5 6" id="KW-0539">Nucleus</keyword>
<keyword evidence="4 6" id="KW-0235">DNA replication</keyword>
<dbReference type="InterPro" id="IPR008591">
    <property type="entry name" value="GINS_Sld5"/>
</dbReference>
<evidence type="ECO:0000259" key="8">
    <source>
        <dbReference type="Pfam" id="PF16922"/>
    </source>
</evidence>
<comment type="subcellular location">
    <subcellularLocation>
        <location evidence="1 6">Nucleus</location>
    </subcellularLocation>
</comment>
<dbReference type="CDD" id="cd11711">
    <property type="entry name" value="GINS_A_Sld5"/>
    <property type="match status" value="1"/>
</dbReference>
<dbReference type="GO" id="GO:0000727">
    <property type="term" value="P:double-strand break repair via break-induced replication"/>
    <property type="evidence" value="ECO:0007669"/>
    <property type="project" value="TreeGrafter"/>
</dbReference>
<evidence type="ECO:0000256" key="3">
    <source>
        <dbReference type="ARBA" id="ARBA00014804"/>
    </source>
</evidence>
<dbReference type="Pfam" id="PF05916">
    <property type="entry name" value="Sld5"/>
    <property type="match status" value="1"/>
</dbReference>
<sequence>MDIDALFDEPRVESDLDMLMRHWMNERHAPALLPSEDKLLGRLLDRIRRQTDTVQALRGDPSSSEEEHIRIMLVQTEVERVKFVVRSYIRTRLFKIEKFARFIAIDEDTQSLLTTAERKFAIELAKNTDQHFMSTVLQSLPEDQRHIDDTHAFEPEMATKPDRNRAVFAFALKDCPPVLLPEGRQMSFRKDQLSLVPFHVVEHLVNEHVIQLV</sequence>
<name>A0A0D7AXP1_9AGAR</name>
<evidence type="ECO:0000259" key="7">
    <source>
        <dbReference type="Pfam" id="PF05916"/>
    </source>
</evidence>
<dbReference type="OrthoDB" id="338231at2759"/>
<dbReference type="SUPFAM" id="SSF158573">
    <property type="entry name" value="GINS helical bundle-like"/>
    <property type="match status" value="1"/>
</dbReference>
<dbReference type="STRING" id="1314674.A0A0D7AXP1"/>
<dbReference type="EMBL" id="KN880753">
    <property type="protein sequence ID" value="KIY62730.1"/>
    <property type="molecule type" value="Genomic_DNA"/>
</dbReference>
<evidence type="ECO:0000313" key="10">
    <source>
        <dbReference type="Proteomes" id="UP000054007"/>
    </source>
</evidence>
<dbReference type="InterPro" id="IPR038749">
    <property type="entry name" value="Sld5_GINS_A"/>
</dbReference>
<evidence type="ECO:0000256" key="4">
    <source>
        <dbReference type="ARBA" id="ARBA00022705"/>
    </source>
</evidence>
<dbReference type="Gene3D" id="1.20.58.1030">
    <property type="match status" value="1"/>
</dbReference>
<evidence type="ECO:0000256" key="5">
    <source>
        <dbReference type="ARBA" id="ARBA00023242"/>
    </source>
</evidence>
<gene>
    <name evidence="9" type="ORF">CYLTODRAFT_361034</name>
</gene>
<dbReference type="InterPro" id="IPR036224">
    <property type="entry name" value="GINS_bundle-like_dom_sf"/>
</dbReference>
<keyword evidence="10" id="KW-1185">Reference proteome</keyword>
<dbReference type="GO" id="GO:0000811">
    <property type="term" value="C:GINS complex"/>
    <property type="evidence" value="ECO:0007669"/>
    <property type="project" value="UniProtKB-UniRule"/>
</dbReference>
<dbReference type="Pfam" id="PF16922">
    <property type="entry name" value="SLD5_C"/>
    <property type="match status" value="1"/>
</dbReference>
<dbReference type="InterPro" id="IPR031633">
    <property type="entry name" value="SLD5_C"/>
</dbReference>
<evidence type="ECO:0000256" key="2">
    <source>
        <dbReference type="ARBA" id="ARBA00008187"/>
    </source>
</evidence>
<organism evidence="9 10">
    <name type="scientific">Cylindrobasidium torrendii FP15055 ss-10</name>
    <dbReference type="NCBI Taxonomy" id="1314674"/>
    <lineage>
        <taxon>Eukaryota</taxon>
        <taxon>Fungi</taxon>
        <taxon>Dikarya</taxon>
        <taxon>Basidiomycota</taxon>
        <taxon>Agaricomycotina</taxon>
        <taxon>Agaricomycetes</taxon>
        <taxon>Agaricomycetidae</taxon>
        <taxon>Agaricales</taxon>
        <taxon>Marasmiineae</taxon>
        <taxon>Physalacriaceae</taxon>
        <taxon>Cylindrobasidium</taxon>
    </lineage>
</organism>
<dbReference type="PANTHER" id="PTHR21206">
    <property type="entry name" value="SLD5 PROTEIN"/>
    <property type="match status" value="1"/>
</dbReference>
<evidence type="ECO:0000256" key="1">
    <source>
        <dbReference type="ARBA" id="ARBA00004123"/>
    </source>
</evidence>
<feature type="domain" description="DNA replication complex GINS protein SLD5 C-terminal" evidence="8">
    <location>
        <begin position="161"/>
        <end position="213"/>
    </location>
</feature>
<evidence type="ECO:0000256" key="6">
    <source>
        <dbReference type="PIRNR" id="PIRNR007764"/>
    </source>
</evidence>
<dbReference type="AlphaFoldDB" id="A0A0D7AXP1"/>
<reference evidence="9 10" key="1">
    <citation type="journal article" date="2015" name="Fungal Genet. Biol.">
        <title>Evolution of novel wood decay mechanisms in Agaricales revealed by the genome sequences of Fistulina hepatica and Cylindrobasidium torrendii.</title>
        <authorList>
            <person name="Floudas D."/>
            <person name="Held B.W."/>
            <person name="Riley R."/>
            <person name="Nagy L.G."/>
            <person name="Koehler G."/>
            <person name="Ransdell A.S."/>
            <person name="Younus H."/>
            <person name="Chow J."/>
            <person name="Chiniquy J."/>
            <person name="Lipzen A."/>
            <person name="Tritt A."/>
            <person name="Sun H."/>
            <person name="Haridas S."/>
            <person name="LaButti K."/>
            <person name="Ohm R.A."/>
            <person name="Kues U."/>
            <person name="Blanchette R.A."/>
            <person name="Grigoriev I.V."/>
            <person name="Minto R.E."/>
            <person name="Hibbett D.S."/>
        </authorList>
    </citation>
    <scope>NUCLEOTIDE SEQUENCE [LARGE SCALE GENOMIC DNA]</scope>
    <source>
        <strain evidence="9 10">FP15055 ss-10</strain>
    </source>
</reference>
<dbReference type="Proteomes" id="UP000054007">
    <property type="component" value="Unassembled WGS sequence"/>
</dbReference>